<name>A0A7W3Y6Y2_9GAMM</name>
<feature type="compositionally biased region" description="Low complexity" evidence="1">
    <location>
        <begin position="127"/>
        <end position="137"/>
    </location>
</feature>
<reference evidence="2 3" key="1">
    <citation type="submission" date="2020-08" db="EMBL/GenBank/DDBJ databases">
        <authorList>
            <person name="Xu S."/>
            <person name="Li A."/>
        </authorList>
    </citation>
    <scope>NUCLEOTIDE SEQUENCE [LARGE SCALE GENOMIC DNA]</scope>
    <source>
        <strain evidence="2 3">119BY6-57</strain>
    </source>
</reference>
<organism evidence="2 3">
    <name type="scientific">Marilutibacter spongiae</name>
    <dbReference type="NCBI Taxonomy" id="2025720"/>
    <lineage>
        <taxon>Bacteria</taxon>
        <taxon>Pseudomonadati</taxon>
        <taxon>Pseudomonadota</taxon>
        <taxon>Gammaproteobacteria</taxon>
        <taxon>Lysobacterales</taxon>
        <taxon>Lysobacteraceae</taxon>
        <taxon>Marilutibacter</taxon>
    </lineage>
</organism>
<keyword evidence="3" id="KW-1185">Reference proteome</keyword>
<feature type="region of interest" description="Disordered" evidence="1">
    <location>
        <begin position="106"/>
        <end position="158"/>
    </location>
</feature>
<proteinExistence type="predicted"/>
<evidence type="ECO:0000313" key="2">
    <source>
        <dbReference type="EMBL" id="MBB1061396.1"/>
    </source>
</evidence>
<dbReference type="EMBL" id="JACHTF010000014">
    <property type="protein sequence ID" value="MBB1061396.1"/>
    <property type="molecule type" value="Genomic_DNA"/>
</dbReference>
<feature type="compositionally biased region" description="Low complexity" evidence="1">
    <location>
        <begin position="106"/>
        <end position="115"/>
    </location>
</feature>
<accession>A0A7W3Y6Y2</accession>
<comment type="caution">
    <text evidence="2">The sequence shown here is derived from an EMBL/GenBank/DDBJ whole genome shotgun (WGS) entry which is preliminary data.</text>
</comment>
<dbReference type="RefSeq" id="WP_182688170.1">
    <property type="nucleotide sequence ID" value="NZ_JACHTF010000014.1"/>
</dbReference>
<feature type="compositionally biased region" description="Basic residues" evidence="1">
    <location>
        <begin position="138"/>
        <end position="158"/>
    </location>
</feature>
<dbReference type="Proteomes" id="UP000523196">
    <property type="component" value="Unassembled WGS sequence"/>
</dbReference>
<dbReference type="AlphaFoldDB" id="A0A7W3Y6Y2"/>
<protein>
    <submittedName>
        <fullName evidence="2">Uncharacterized protein</fullName>
    </submittedName>
</protein>
<evidence type="ECO:0000256" key="1">
    <source>
        <dbReference type="SAM" id="MobiDB-lite"/>
    </source>
</evidence>
<evidence type="ECO:0000313" key="3">
    <source>
        <dbReference type="Proteomes" id="UP000523196"/>
    </source>
</evidence>
<sequence>MNDVQGYAVFFFPKAIEALGGAIEPYLLGEKGGEHVLCREVDTGGAFTKMVLDGRTPQGTAVELELMIPGSMVRMIVSARSEEAFGFGPRVQTALPAQAIVSDAPVPAAQAPAKQPADRPAKKAAKASRPPGGQTAKKATKKTAKKAATKPAGRKKDR</sequence>
<gene>
    <name evidence="2" type="ORF">H4F98_12530</name>
</gene>